<accession>A0A3R8QXJ4</accession>
<comment type="caution">
    <text evidence="2">The sequence shown here is derived from an EMBL/GenBank/DDBJ whole genome shotgun (WGS) entry which is preliminary data.</text>
</comment>
<evidence type="ECO:0008006" key="4">
    <source>
        <dbReference type="Google" id="ProtNLM"/>
    </source>
</evidence>
<sequence>MRFFKETQRFDQWWLHLLNLIVLGISVFSTYKAFATKNLDTPERNILILTFITVLIVLGVVYSIRLTTQIDEKGIHFRFFPFQINYKVILWTDMDKCYTKTYSPIKEFGGWGYRGIGRKKKAYNIRGNKGIQIALKTGNMLLIGTQRPKEAQQTINRYLKEDERI</sequence>
<organism evidence="2 3">
    <name type="scientific">Maribacter algicola</name>
    <dbReference type="NCBI Taxonomy" id="2498892"/>
    <lineage>
        <taxon>Bacteria</taxon>
        <taxon>Pseudomonadati</taxon>
        <taxon>Bacteroidota</taxon>
        <taxon>Flavobacteriia</taxon>
        <taxon>Flavobacteriales</taxon>
        <taxon>Flavobacteriaceae</taxon>
        <taxon>Maribacter</taxon>
    </lineage>
</organism>
<feature type="transmembrane region" description="Helical" evidence="1">
    <location>
        <begin position="46"/>
        <end position="64"/>
    </location>
</feature>
<evidence type="ECO:0000256" key="1">
    <source>
        <dbReference type="SAM" id="Phobius"/>
    </source>
</evidence>
<keyword evidence="1" id="KW-1133">Transmembrane helix</keyword>
<dbReference type="Proteomes" id="UP000286990">
    <property type="component" value="Unassembled WGS sequence"/>
</dbReference>
<dbReference type="AlphaFoldDB" id="A0A3R8QXJ4"/>
<dbReference type="OrthoDB" id="582675at2"/>
<evidence type="ECO:0000313" key="2">
    <source>
        <dbReference type="EMBL" id="RRQ47571.1"/>
    </source>
</evidence>
<proteinExistence type="predicted"/>
<keyword evidence="1" id="KW-0472">Membrane</keyword>
<dbReference type="EMBL" id="QUSX01000004">
    <property type="protein sequence ID" value="RRQ47571.1"/>
    <property type="molecule type" value="Genomic_DNA"/>
</dbReference>
<keyword evidence="1" id="KW-0812">Transmembrane</keyword>
<reference evidence="3" key="1">
    <citation type="submission" date="2018-12" db="EMBL/GenBank/DDBJ databases">
        <title>Maribacter lutimaris sp. nov., isolated from marine sediment.</title>
        <authorList>
            <person name="Kim K.K."/>
        </authorList>
    </citation>
    <scope>NUCLEOTIDE SEQUENCE [LARGE SCALE GENOMIC DNA]</scope>
    <source>
        <strain evidence="3">PoM-212</strain>
    </source>
</reference>
<feature type="transmembrane region" description="Helical" evidence="1">
    <location>
        <begin position="12"/>
        <end position="34"/>
    </location>
</feature>
<evidence type="ECO:0000313" key="3">
    <source>
        <dbReference type="Proteomes" id="UP000286990"/>
    </source>
</evidence>
<protein>
    <recommendedName>
        <fullName evidence="4">Bacterial Pleckstrin homology domain-containing protein</fullName>
    </recommendedName>
</protein>
<name>A0A3R8QXJ4_9FLAO</name>
<dbReference type="RefSeq" id="WP_125223985.1">
    <property type="nucleotide sequence ID" value="NZ_QUSX01000004.1"/>
</dbReference>
<gene>
    <name evidence="2" type="ORF">DZC72_16425</name>
</gene>
<keyword evidence="3" id="KW-1185">Reference proteome</keyword>